<reference evidence="1 2" key="1">
    <citation type="submission" date="2015-12" db="EMBL/GenBank/DDBJ databases">
        <title>Diversity of Burkholderia near neighbor genomes.</title>
        <authorList>
            <person name="Sahl J."/>
            <person name="Wagner D."/>
            <person name="Keim P."/>
        </authorList>
    </citation>
    <scope>NUCLEOTIDE SEQUENCE [LARGE SCALE GENOMIC DNA]</scope>
    <source>
        <strain evidence="1 2">MSMB1184WGS</strain>
    </source>
</reference>
<dbReference type="Gene3D" id="2.60.200.60">
    <property type="match status" value="1"/>
</dbReference>
<evidence type="ECO:0000313" key="2">
    <source>
        <dbReference type="Proteomes" id="UP000094776"/>
    </source>
</evidence>
<dbReference type="EMBL" id="CP013443">
    <property type="protein sequence ID" value="AOK17040.1"/>
    <property type="molecule type" value="Genomic_DNA"/>
</dbReference>
<dbReference type="CDD" id="cd14744">
    <property type="entry name" value="PAAR_CT_2"/>
    <property type="match status" value="1"/>
</dbReference>
<dbReference type="Proteomes" id="UP000094776">
    <property type="component" value="Chromosome 1"/>
</dbReference>
<evidence type="ECO:0000313" key="1">
    <source>
        <dbReference type="EMBL" id="AOK17040.1"/>
    </source>
</evidence>
<dbReference type="InterPro" id="IPR008727">
    <property type="entry name" value="PAAR_motif"/>
</dbReference>
<organism evidence="1 2">
    <name type="scientific">Burkholderia cepacia</name>
    <name type="common">Pseudomonas cepacia</name>
    <dbReference type="NCBI Taxonomy" id="292"/>
    <lineage>
        <taxon>Bacteria</taxon>
        <taxon>Pseudomonadati</taxon>
        <taxon>Pseudomonadota</taxon>
        <taxon>Betaproteobacteria</taxon>
        <taxon>Burkholderiales</taxon>
        <taxon>Burkholderiaceae</taxon>
        <taxon>Burkholderia</taxon>
        <taxon>Burkholderia cepacia complex</taxon>
    </lineage>
</organism>
<name>A0A1B4PSZ1_BURCE</name>
<protein>
    <recommendedName>
        <fullName evidence="3">PAAR domain-containing protein</fullName>
    </recommendedName>
</protein>
<dbReference type="AlphaFoldDB" id="A0A1B4PSZ1"/>
<dbReference type="Pfam" id="PF05488">
    <property type="entry name" value="PAAR_motif"/>
    <property type="match status" value="1"/>
</dbReference>
<gene>
    <name evidence="1" type="ORF">WT26_14135</name>
</gene>
<evidence type="ECO:0008006" key="3">
    <source>
        <dbReference type="Google" id="ProtNLM"/>
    </source>
</evidence>
<accession>A0A1B4PSZ1</accession>
<proteinExistence type="predicted"/>
<dbReference type="RefSeq" id="WP_069270305.1">
    <property type="nucleotide sequence ID" value="NZ_CP013443.1"/>
</dbReference>
<sequence length="173" mass="17863">MGFAFIREGDRTSHGGVVQKCSPTDMMDGKPMAMLGDMVSCPRCGGVFPIVSTKPLGMTFDGRPPATEGDKTACGAELIASQHNSTAEITGGAGNPMGGTTAVYEKDPSSRAFRGRFQVLDAATGAPAKGHAYTLRTSLGALMSGVTDSNGYTQWHEADEPASLLFGHGSSAS</sequence>